<feature type="transmembrane region" description="Helical" evidence="8">
    <location>
        <begin position="427"/>
        <end position="449"/>
    </location>
</feature>
<evidence type="ECO:0000256" key="3">
    <source>
        <dbReference type="ARBA" id="ARBA00022475"/>
    </source>
</evidence>
<sequence length="466" mass="48977">MFGSEPAPVAGAAPTTGSRFSRALNRFVTRWPARAAVLVFVIAALVFAGLLSLPIATADGTPTAFHDALFTAVSAVTVTGLTTVNTAEHWSLFGEIVILFAVQTGGLGVVTLALLLARIVTRRLGVGGKVFAQEVIGASGLGDVWRLLRVVLLTTFTIEAALMVVLVPAFTATEGSFGLGLWHGLFYAVSAFGNAGFTLHAEGLATFDGNFAILIPIMVGVFVGSLGFPVFLNLIRARWVRKQWTLHTKLTLATTLILFALGAAGWCVAEWNNPATIGERSVPDSIFHGLFASVMMRSGGFSIVDPAMSSPTAWLFTDALMFVGGGSASTAGGIKVTTLAVLFLAIVAEARGTKHVNVAGRRIPVSTQRLAISVTFLGATLVLVSTSMIMLTNPVGLDRALFEVISAFATCGLSIGLSEELNPFGKYVLSVLMLMGRVGPIALATALAVRQRNVLFTLPEERPVIG</sequence>
<dbReference type="RefSeq" id="WP_151424903.1">
    <property type="nucleotide sequence ID" value="NZ_WBJX01000007.1"/>
</dbReference>
<dbReference type="GO" id="GO:0030001">
    <property type="term" value="P:metal ion transport"/>
    <property type="evidence" value="ECO:0007669"/>
    <property type="project" value="UniProtKB-ARBA"/>
</dbReference>
<proteinExistence type="predicted"/>
<evidence type="ECO:0000256" key="8">
    <source>
        <dbReference type="SAM" id="Phobius"/>
    </source>
</evidence>
<name>A0A7J5AXJ7_9MICO</name>
<feature type="transmembrane region" description="Helical" evidence="8">
    <location>
        <begin position="246"/>
        <end position="266"/>
    </location>
</feature>
<keyword evidence="6" id="KW-0406">Ion transport</keyword>
<protein>
    <submittedName>
        <fullName evidence="9">TrkH family potassium uptake protein</fullName>
    </submittedName>
</protein>
<keyword evidence="4 8" id="KW-0812">Transmembrane</keyword>
<dbReference type="GO" id="GO:0008324">
    <property type="term" value="F:monoatomic cation transmembrane transporter activity"/>
    <property type="evidence" value="ECO:0007669"/>
    <property type="project" value="InterPro"/>
</dbReference>
<keyword evidence="3" id="KW-1003">Cell membrane</keyword>
<dbReference type="OrthoDB" id="9810952at2"/>
<feature type="transmembrane region" description="Helical" evidence="8">
    <location>
        <begin position="68"/>
        <end position="84"/>
    </location>
</feature>
<feature type="transmembrane region" description="Helical" evidence="8">
    <location>
        <begin position="147"/>
        <end position="167"/>
    </location>
</feature>
<dbReference type="Proteomes" id="UP000490386">
    <property type="component" value="Unassembled WGS sequence"/>
</dbReference>
<keyword evidence="2" id="KW-0813">Transport</keyword>
<feature type="transmembrane region" description="Helical" evidence="8">
    <location>
        <begin position="211"/>
        <end position="234"/>
    </location>
</feature>
<feature type="transmembrane region" description="Helical" evidence="8">
    <location>
        <begin position="96"/>
        <end position="120"/>
    </location>
</feature>
<evidence type="ECO:0000256" key="1">
    <source>
        <dbReference type="ARBA" id="ARBA00004651"/>
    </source>
</evidence>
<comment type="caution">
    <text evidence="9">The sequence shown here is derived from an EMBL/GenBank/DDBJ whole genome shotgun (WGS) entry which is preliminary data.</text>
</comment>
<dbReference type="EMBL" id="WBJX01000007">
    <property type="protein sequence ID" value="KAB1636194.1"/>
    <property type="molecule type" value="Genomic_DNA"/>
</dbReference>
<evidence type="ECO:0000256" key="4">
    <source>
        <dbReference type="ARBA" id="ARBA00022692"/>
    </source>
</evidence>
<dbReference type="PANTHER" id="PTHR32024:SF1">
    <property type="entry name" value="KTR SYSTEM POTASSIUM UPTAKE PROTEIN B"/>
    <property type="match status" value="1"/>
</dbReference>
<evidence type="ECO:0000256" key="2">
    <source>
        <dbReference type="ARBA" id="ARBA00022448"/>
    </source>
</evidence>
<dbReference type="Pfam" id="PF02386">
    <property type="entry name" value="TrkH"/>
    <property type="match status" value="1"/>
</dbReference>
<evidence type="ECO:0000313" key="9">
    <source>
        <dbReference type="EMBL" id="KAB1636194.1"/>
    </source>
</evidence>
<organism evidence="9 10">
    <name type="scientific">Pseudoclavibacter terrae</name>
    <dbReference type="NCBI Taxonomy" id="1530195"/>
    <lineage>
        <taxon>Bacteria</taxon>
        <taxon>Bacillati</taxon>
        <taxon>Actinomycetota</taxon>
        <taxon>Actinomycetes</taxon>
        <taxon>Micrococcales</taxon>
        <taxon>Microbacteriaceae</taxon>
        <taxon>Pseudoclavibacter</taxon>
    </lineage>
</organism>
<evidence type="ECO:0000313" key="10">
    <source>
        <dbReference type="Proteomes" id="UP000490386"/>
    </source>
</evidence>
<dbReference type="InterPro" id="IPR003445">
    <property type="entry name" value="Cat_transpt"/>
</dbReference>
<keyword evidence="7 8" id="KW-0472">Membrane</keyword>
<feature type="transmembrane region" description="Helical" evidence="8">
    <location>
        <begin position="369"/>
        <end position="391"/>
    </location>
</feature>
<dbReference type="GO" id="GO:0005886">
    <property type="term" value="C:plasma membrane"/>
    <property type="evidence" value="ECO:0007669"/>
    <property type="project" value="UniProtKB-SubCell"/>
</dbReference>
<keyword evidence="10" id="KW-1185">Reference proteome</keyword>
<accession>A0A7J5AXJ7</accession>
<gene>
    <name evidence="9" type="ORF">F8O03_16860</name>
</gene>
<feature type="transmembrane region" description="Helical" evidence="8">
    <location>
        <begin position="179"/>
        <end position="199"/>
    </location>
</feature>
<reference evidence="9 10" key="1">
    <citation type="submission" date="2019-09" db="EMBL/GenBank/DDBJ databases">
        <title>Phylogeny of genus Pseudoclavibacter and closely related genus.</title>
        <authorList>
            <person name="Li Y."/>
        </authorList>
    </citation>
    <scope>NUCLEOTIDE SEQUENCE [LARGE SCALE GENOMIC DNA]</scope>
    <source>
        <strain evidence="9 10">THG-MD12</strain>
    </source>
</reference>
<feature type="transmembrane region" description="Helical" evidence="8">
    <location>
        <begin position="35"/>
        <end position="56"/>
    </location>
</feature>
<evidence type="ECO:0000256" key="7">
    <source>
        <dbReference type="ARBA" id="ARBA00023136"/>
    </source>
</evidence>
<feature type="transmembrane region" description="Helical" evidence="8">
    <location>
        <begin position="319"/>
        <end position="348"/>
    </location>
</feature>
<keyword evidence="5 8" id="KW-1133">Transmembrane helix</keyword>
<evidence type="ECO:0000256" key="5">
    <source>
        <dbReference type="ARBA" id="ARBA00022989"/>
    </source>
</evidence>
<dbReference type="AlphaFoldDB" id="A0A7J5AXJ7"/>
<evidence type="ECO:0000256" key="6">
    <source>
        <dbReference type="ARBA" id="ARBA00023065"/>
    </source>
</evidence>
<dbReference type="PANTHER" id="PTHR32024">
    <property type="entry name" value="TRK SYSTEM POTASSIUM UPTAKE PROTEIN TRKG-RELATED"/>
    <property type="match status" value="1"/>
</dbReference>
<comment type="subcellular location">
    <subcellularLocation>
        <location evidence="1">Cell membrane</location>
        <topology evidence="1">Multi-pass membrane protein</topology>
    </subcellularLocation>
</comment>